<name>A0AAV4PN23_CAEEX</name>
<evidence type="ECO:0000313" key="1">
    <source>
        <dbReference type="EMBL" id="GIX97259.1"/>
    </source>
</evidence>
<evidence type="ECO:0000313" key="2">
    <source>
        <dbReference type="Proteomes" id="UP001054945"/>
    </source>
</evidence>
<sequence length="84" mass="9163">MHCIGGGHSWRCIALLEDATLGNLLEEAALEDDTLGGALYSWKMPLLGCIILLEDITFGVAVYSWRCIVLLEDTALKDALDVLL</sequence>
<keyword evidence="2" id="KW-1185">Reference proteome</keyword>
<proteinExistence type="predicted"/>
<dbReference type="Proteomes" id="UP001054945">
    <property type="component" value="Unassembled WGS sequence"/>
</dbReference>
<protein>
    <submittedName>
        <fullName evidence="1">Uncharacterized protein</fullName>
    </submittedName>
</protein>
<gene>
    <name evidence="1" type="ORF">CEXT_513101</name>
</gene>
<reference evidence="1 2" key="1">
    <citation type="submission" date="2021-06" db="EMBL/GenBank/DDBJ databases">
        <title>Caerostris extrusa draft genome.</title>
        <authorList>
            <person name="Kono N."/>
            <person name="Arakawa K."/>
        </authorList>
    </citation>
    <scope>NUCLEOTIDE SEQUENCE [LARGE SCALE GENOMIC DNA]</scope>
</reference>
<dbReference type="EMBL" id="BPLR01004761">
    <property type="protein sequence ID" value="GIX97259.1"/>
    <property type="molecule type" value="Genomic_DNA"/>
</dbReference>
<dbReference type="AlphaFoldDB" id="A0AAV4PN23"/>
<organism evidence="1 2">
    <name type="scientific">Caerostris extrusa</name>
    <name type="common">Bark spider</name>
    <name type="synonym">Caerostris bankana</name>
    <dbReference type="NCBI Taxonomy" id="172846"/>
    <lineage>
        <taxon>Eukaryota</taxon>
        <taxon>Metazoa</taxon>
        <taxon>Ecdysozoa</taxon>
        <taxon>Arthropoda</taxon>
        <taxon>Chelicerata</taxon>
        <taxon>Arachnida</taxon>
        <taxon>Araneae</taxon>
        <taxon>Araneomorphae</taxon>
        <taxon>Entelegynae</taxon>
        <taxon>Araneoidea</taxon>
        <taxon>Araneidae</taxon>
        <taxon>Caerostris</taxon>
    </lineage>
</organism>
<accession>A0AAV4PN23</accession>
<comment type="caution">
    <text evidence="1">The sequence shown here is derived from an EMBL/GenBank/DDBJ whole genome shotgun (WGS) entry which is preliminary data.</text>
</comment>